<sequence>MENGKVKFYNKERKYGFIAGDNGKDYFFHSTGISADIYVTDGDKVEFKVIEGDKGPKAIDISPID</sequence>
<dbReference type="EMBL" id="UINC01078458">
    <property type="protein sequence ID" value="SVC19547.1"/>
    <property type="molecule type" value="Genomic_DNA"/>
</dbReference>
<dbReference type="InterPro" id="IPR012340">
    <property type="entry name" value="NA-bd_OB-fold"/>
</dbReference>
<dbReference type="InterPro" id="IPR050181">
    <property type="entry name" value="Cold_shock_domain"/>
</dbReference>
<comment type="subcellular location">
    <subcellularLocation>
        <location evidence="1">Cytoplasm</location>
    </subcellularLocation>
</comment>
<protein>
    <recommendedName>
        <fullName evidence="3">CSD domain-containing protein</fullName>
    </recommendedName>
</protein>
<dbReference type="Gene3D" id="2.40.50.140">
    <property type="entry name" value="Nucleic acid-binding proteins"/>
    <property type="match status" value="1"/>
</dbReference>
<dbReference type="InterPro" id="IPR002059">
    <property type="entry name" value="CSP_DNA-bd"/>
</dbReference>
<dbReference type="AlphaFoldDB" id="A0A382K926"/>
<dbReference type="InterPro" id="IPR011129">
    <property type="entry name" value="CSD"/>
</dbReference>
<evidence type="ECO:0000259" key="3">
    <source>
        <dbReference type="PROSITE" id="PS51857"/>
    </source>
</evidence>
<dbReference type="InterPro" id="IPR012156">
    <property type="entry name" value="Cold_shock_CspA"/>
</dbReference>
<dbReference type="PROSITE" id="PS51857">
    <property type="entry name" value="CSD_2"/>
    <property type="match status" value="1"/>
</dbReference>
<accession>A0A382K926</accession>
<dbReference type="SMART" id="SM00357">
    <property type="entry name" value="CSP"/>
    <property type="match status" value="1"/>
</dbReference>
<dbReference type="PRINTS" id="PR00050">
    <property type="entry name" value="COLDSHOCK"/>
</dbReference>
<dbReference type="GO" id="GO:0003676">
    <property type="term" value="F:nucleic acid binding"/>
    <property type="evidence" value="ECO:0007669"/>
    <property type="project" value="InterPro"/>
</dbReference>
<reference evidence="4" key="1">
    <citation type="submission" date="2018-05" db="EMBL/GenBank/DDBJ databases">
        <authorList>
            <person name="Lanie J.A."/>
            <person name="Ng W.-L."/>
            <person name="Kazmierczak K.M."/>
            <person name="Andrzejewski T.M."/>
            <person name="Davidsen T.M."/>
            <person name="Wayne K.J."/>
            <person name="Tettelin H."/>
            <person name="Glass J.I."/>
            <person name="Rusch D."/>
            <person name="Podicherti R."/>
            <person name="Tsui H.-C.T."/>
            <person name="Winkler M.E."/>
        </authorList>
    </citation>
    <scope>NUCLEOTIDE SEQUENCE</scope>
</reference>
<proteinExistence type="predicted"/>
<evidence type="ECO:0000313" key="4">
    <source>
        <dbReference type="EMBL" id="SVC19547.1"/>
    </source>
</evidence>
<name>A0A382K926_9ZZZZ</name>
<dbReference type="SUPFAM" id="SSF50249">
    <property type="entry name" value="Nucleic acid-binding proteins"/>
    <property type="match status" value="1"/>
</dbReference>
<dbReference type="Pfam" id="PF00313">
    <property type="entry name" value="CSD"/>
    <property type="match status" value="1"/>
</dbReference>
<evidence type="ECO:0000256" key="1">
    <source>
        <dbReference type="ARBA" id="ARBA00004496"/>
    </source>
</evidence>
<evidence type="ECO:0000256" key="2">
    <source>
        <dbReference type="ARBA" id="ARBA00022490"/>
    </source>
</evidence>
<feature type="domain" description="CSD" evidence="3">
    <location>
        <begin position="1"/>
        <end position="63"/>
    </location>
</feature>
<keyword evidence="2" id="KW-0963">Cytoplasm</keyword>
<dbReference type="GO" id="GO:0005737">
    <property type="term" value="C:cytoplasm"/>
    <property type="evidence" value="ECO:0007669"/>
    <property type="project" value="UniProtKB-SubCell"/>
</dbReference>
<organism evidence="4">
    <name type="scientific">marine metagenome</name>
    <dbReference type="NCBI Taxonomy" id="408172"/>
    <lineage>
        <taxon>unclassified sequences</taxon>
        <taxon>metagenomes</taxon>
        <taxon>ecological metagenomes</taxon>
    </lineage>
</organism>
<dbReference type="PANTHER" id="PTHR11544">
    <property type="entry name" value="COLD SHOCK DOMAIN CONTAINING PROTEINS"/>
    <property type="match status" value="1"/>
</dbReference>
<gene>
    <name evidence="4" type="ORF">METZ01_LOCUS272401</name>
</gene>
<dbReference type="PIRSF" id="PIRSF002599">
    <property type="entry name" value="Cold_shock_A"/>
    <property type="match status" value="1"/>
</dbReference>